<keyword evidence="3" id="KW-1185">Reference proteome</keyword>
<feature type="transmembrane region" description="Helical" evidence="1">
    <location>
        <begin position="33"/>
        <end position="52"/>
    </location>
</feature>
<keyword evidence="1" id="KW-0812">Transmembrane</keyword>
<evidence type="ECO:0000313" key="3">
    <source>
        <dbReference type="Proteomes" id="UP001259659"/>
    </source>
</evidence>
<name>A0ABU2FF53_9EURY</name>
<comment type="caution">
    <text evidence="2">The sequence shown here is derived from an EMBL/GenBank/DDBJ whole genome shotgun (WGS) entry which is preliminary data.</text>
</comment>
<protein>
    <submittedName>
        <fullName evidence="2">Uncharacterized protein</fullName>
    </submittedName>
</protein>
<reference evidence="2 3" key="1">
    <citation type="submission" date="2022-06" db="EMBL/GenBank/DDBJ databases">
        <title>Haloarcula sp. a new haloarchaeum isolate from saline soil.</title>
        <authorList>
            <person name="Strakova D."/>
            <person name="Galisteo C."/>
            <person name="Sanchez-Porro C."/>
            <person name="Ventosa A."/>
        </authorList>
    </citation>
    <scope>NUCLEOTIDE SEQUENCE [LARGE SCALE GENOMIC DNA]</scope>
    <source>
        <strain evidence="2 3">S1CR25-12</strain>
    </source>
</reference>
<keyword evidence="1" id="KW-1133">Transmembrane helix</keyword>
<accession>A0ABU2FF53</accession>
<gene>
    <name evidence="2" type="ORF">NDI56_15895</name>
</gene>
<evidence type="ECO:0000256" key="1">
    <source>
        <dbReference type="SAM" id="Phobius"/>
    </source>
</evidence>
<proteinExistence type="predicted"/>
<dbReference type="RefSeq" id="WP_310920651.1">
    <property type="nucleotide sequence ID" value="NZ_JAMQON010000004.1"/>
</dbReference>
<feature type="transmembrane region" description="Helical" evidence="1">
    <location>
        <begin position="72"/>
        <end position="97"/>
    </location>
</feature>
<dbReference type="EMBL" id="JAMQON010000004">
    <property type="protein sequence ID" value="MDS0260888.1"/>
    <property type="molecule type" value="Genomic_DNA"/>
</dbReference>
<keyword evidence="1" id="KW-0472">Membrane</keyword>
<dbReference type="Proteomes" id="UP001259659">
    <property type="component" value="Unassembled WGS sequence"/>
</dbReference>
<feature type="transmembrane region" description="Helical" evidence="1">
    <location>
        <begin position="140"/>
        <end position="160"/>
    </location>
</feature>
<sequence>MILGLLLIGLFFQGVLAIAVYRDAYSRGVDEGVWTVIAVLFGIVGVLLYLLARPDQTIPEDEREQAASTQGLKTIGVYSVAVIVGVIIAMVIGIGVADTFYSNSIPEGCDRLEFVDANEPVGPCEITKEEYESDREMRNMVAWMSLLGGAGLGPLGLYSIRNRERLGERLPV</sequence>
<organism evidence="2 3">
    <name type="scientific">Haloarcula saliterrae</name>
    <dbReference type="NCBI Taxonomy" id="2950534"/>
    <lineage>
        <taxon>Archaea</taxon>
        <taxon>Methanobacteriati</taxon>
        <taxon>Methanobacteriota</taxon>
        <taxon>Stenosarchaea group</taxon>
        <taxon>Halobacteria</taxon>
        <taxon>Halobacteriales</taxon>
        <taxon>Haloarculaceae</taxon>
        <taxon>Haloarcula</taxon>
    </lineage>
</organism>
<evidence type="ECO:0000313" key="2">
    <source>
        <dbReference type="EMBL" id="MDS0260888.1"/>
    </source>
</evidence>